<sequence>MGVHYDFCRIYPEEKIVELLTTKRAHKTYRYRERGTRHHFANDEKGDVLHELRRVSHDADTRRASYSNWHRGFEADLSKFASVALLCRLKFDQAKVISGAWTGEPVRLRTAMALTCMERLADSLPNEQRDLMAELVDEVMRSVFYDIARRDVEQEPVTGADVLDTDAYQTFFDRCKVLSREVNTLRAQISQMQQELKHSSRRPRPMASRSAVQGEGSSAANWDGRTEDEPVDAAERAENISFEFASLDGNTQRHLITDLVLEMADRPTLATALTVVNGMDASDRAELLEVLRSNASDAL</sequence>
<comment type="caution">
    <text evidence="2">The sequence shown here is derived from an EMBL/GenBank/DDBJ whole genome shotgun (WGS) entry which is preliminary data.</text>
</comment>
<reference evidence="2 3" key="1">
    <citation type="submission" date="2017-12" db="EMBL/GenBank/DDBJ databases">
        <title>Sequencing, de novo assembly and annotation of complete genome of a new Thraustochytrid species, strain FCC1311.</title>
        <authorList>
            <person name="Sedici K."/>
            <person name="Godart F."/>
            <person name="Aiese Cigliano R."/>
            <person name="Sanseverino W."/>
            <person name="Barakat M."/>
            <person name="Ortet P."/>
            <person name="Marechal E."/>
            <person name="Cagnac O."/>
            <person name="Amato A."/>
        </authorList>
    </citation>
    <scope>NUCLEOTIDE SEQUENCE [LARGE SCALE GENOMIC DNA]</scope>
</reference>
<dbReference type="Proteomes" id="UP000241890">
    <property type="component" value="Unassembled WGS sequence"/>
</dbReference>
<evidence type="ECO:0000313" key="3">
    <source>
        <dbReference type="Proteomes" id="UP000241890"/>
    </source>
</evidence>
<evidence type="ECO:0000313" key="2">
    <source>
        <dbReference type="EMBL" id="GBG31746.1"/>
    </source>
</evidence>
<evidence type="ECO:0000256" key="1">
    <source>
        <dbReference type="SAM" id="MobiDB-lite"/>
    </source>
</evidence>
<organism evidence="2 3">
    <name type="scientific">Hondaea fermentalgiana</name>
    <dbReference type="NCBI Taxonomy" id="2315210"/>
    <lineage>
        <taxon>Eukaryota</taxon>
        <taxon>Sar</taxon>
        <taxon>Stramenopiles</taxon>
        <taxon>Bigyra</taxon>
        <taxon>Labyrinthulomycetes</taxon>
        <taxon>Thraustochytrida</taxon>
        <taxon>Thraustochytriidae</taxon>
        <taxon>Hondaea</taxon>
    </lineage>
</organism>
<keyword evidence="3" id="KW-1185">Reference proteome</keyword>
<name>A0A2R5GLH1_9STRA</name>
<dbReference type="AlphaFoldDB" id="A0A2R5GLH1"/>
<dbReference type="EMBL" id="BEYU01000105">
    <property type="protein sequence ID" value="GBG31746.1"/>
    <property type="molecule type" value="Genomic_DNA"/>
</dbReference>
<feature type="region of interest" description="Disordered" evidence="1">
    <location>
        <begin position="191"/>
        <end position="231"/>
    </location>
</feature>
<protein>
    <submittedName>
        <fullName evidence="2">Uncharacterized protein</fullName>
    </submittedName>
</protein>
<gene>
    <name evidence="2" type="ORF">FCC1311_079712</name>
</gene>
<proteinExistence type="predicted"/>
<accession>A0A2R5GLH1</accession>
<dbReference type="InParanoid" id="A0A2R5GLH1"/>